<evidence type="ECO:0000256" key="11">
    <source>
        <dbReference type="SAM" id="SignalP"/>
    </source>
</evidence>
<dbReference type="Gene3D" id="2.40.160.10">
    <property type="entry name" value="Porin"/>
    <property type="match status" value="1"/>
</dbReference>
<evidence type="ECO:0000256" key="10">
    <source>
        <dbReference type="ARBA" id="ARBA00023237"/>
    </source>
</evidence>
<keyword evidence="14" id="KW-1185">Reference proteome</keyword>
<dbReference type="SUPFAM" id="SSF56935">
    <property type="entry name" value="Porins"/>
    <property type="match status" value="1"/>
</dbReference>
<keyword evidence="4" id="KW-1134">Transmembrane beta strand</keyword>
<evidence type="ECO:0000256" key="1">
    <source>
        <dbReference type="ARBA" id="ARBA00004571"/>
    </source>
</evidence>
<feature type="chain" id="PRO_5025491221" evidence="11">
    <location>
        <begin position="21"/>
        <end position="358"/>
    </location>
</feature>
<organism evidence="13 14">
    <name type="scientific">Rugamonas aquatica</name>
    <dbReference type="NCBI Taxonomy" id="2743357"/>
    <lineage>
        <taxon>Bacteria</taxon>
        <taxon>Pseudomonadati</taxon>
        <taxon>Pseudomonadota</taxon>
        <taxon>Betaproteobacteria</taxon>
        <taxon>Burkholderiales</taxon>
        <taxon>Oxalobacteraceae</taxon>
        <taxon>Telluria group</taxon>
        <taxon>Rugamonas</taxon>
    </lineage>
</organism>
<keyword evidence="3" id="KW-0813">Transport</keyword>
<dbReference type="RefSeq" id="WP_152836787.1">
    <property type="nucleotide sequence ID" value="NZ_WHUG01000002.1"/>
</dbReference>
<dbReference type="CDD" id="cd00342">
    <property type="entry name" value="gram_neg_porins"/>
    <property type="match status" value="1"/>
</dbReference>
<evidence type="ECO:0000256" key="2">
    <source>
        <dbReference type="ARBA" id="ARBA00011233"/>
    </source>
</evidence>
<evidence type="ECO:0000256" key="9">
    <source>
        <dbReference type="ARBA" id="ARBA00023136"/>
    </source>
</evidence>
<dbReference type="AlphaFoldDB" id="A0A6A7MXE2"/>
<dbReference type="PRINTS" id="PR00182">
    <property type="entry name" value="ECOLNEIPORIN"/>
</dbReference>
<feature type="signal peptide" evidence="11">
    <location>
        <begin position="1"/>
        <end position="20"/>
    </location>
</feature>
<accession>A0A6A7MXE2</accession>
<evidence type="ECO:0000256" key="4">
    <source>
        <dbReference type="ARBA" id="ARBA00022452"/>
    </source>
</evidence>
<feature type="domain" description="Porin" evidence="12">
    <location>
        <begin position="7"/>
        <end position="331"/>
    </location>
</feature>
<keyword evidence="8" id="KW-0626">Porin</keyword>
<proteinExistence type="predicted"/>
<comment type="subunit">
    <text evidence="2">Homotrimer.</text>
</comment>
<keyword evidence="9" id="KW-0472">Membrane</keyword>
<evidence type="ECO:0000259" key="12">
    <source>
        <dbReference type="Pfam" id="PF13609"/>
    </source>
</evidence>
<evidence type="ECO:0000313" key="14">
    <source>
        <dbReference type="Proteomes" id="UP000440498"/>
    </source>
</evidence>
<evidence type="ECO:0000256" key="7">
    <source>
        <dbReference type="ARBA" id="ARBA00023065"/>
    </source>
</evidence>
<keyword evidence="5" id="KW-0812">Transmembrane</keyword>
<keyword evidence="10" id="KW-0998">Cell outer membrane</keyword>
<dbReference type="GO" id="GO:0015288">
    <property type="term" value="F:porin activity"/>
    <property type="evidence" value="ECO:0007669"/>
    <property type="project" value="UniProtKB-KW"/>
</dbReference>
<dbReference type="Proteomes" id="UP000440498">
    <property type="component" value="Unassembled WGS sequence"/>
</dbReference>
<dbReference type="GO" id="GO:0034220">
    <property type="term" value="P:monoatomic ion transmembrane transport"/>
    <property type="evidence" value="ECO:0007669"/>
    <property type="project" value="InterPro"/>
</dbReference>
<gene>
    <name evidence="13" type="ORF">GEV02_04545</name>
</gene>
<dbReference type="InterPro" id="IPR001702">
    <property type="entry name" value="Porin_Gram-ve"/>
</dbReference>
<keyword evidence="6 11" id="KW-0732">Signal</keyword>
<name>A0A6A7MXE2_9BURK</name>
<dbReference type="InterPro" id="IPR002299">
    <property type="entry name" value="Porin_Neis"/>
</dbReference>
<sequence length="358" mass="37044">MKKSLIAMAVLGAMSSAAFAQSNVTIYGIVDAGIVSERGGVANTTKVTSGVGSASRLGFKGTEDLGGGLSAVFVLESGVKVDTGESDVAGSIANRQSYVGLKSTTAGQLTLGRQYTPYYETLRDVADPFALGYAGTAKNLFGVAGNNTRNSNAIVYQSPSVAGFQGEISYSVGEQAGDASAQRQIGGWAGYSNGPLNVRVAYNARNNDTVAPKLSTDVGHNTLIAANYDFVVVKAYAAFSKDKGTNSSALANTNNPFGYAVTPAASKDSNVALIGATAPIGANGTLMASYTRKNDKEIANHDADQWAVGYSYALSKRTSTYVAYAKIKNKNGASYTVGNNTEAGSGDKAFNLGLRHSF</sequence>
<dbReference type="Pfam" id="PF13609">
    <property type="entry name" value="Porin_4"/>
    <property type="match status" value="1"/>
</dbReference>
<dbReference type="InterPro" id="IPR033900">
    <property type="entry name" value="Gram_neg_porin_domain"/>
</dbReference>
<evidence type="ECO:0000256" key="5">
    <source>
        <dbReference type="ARBA" id="ARBA00022692"/>
    </source>
</evidence>
<dbReference type="PRINTS" id="PR00184">
    <property type="entry name" value="NEISSPPORIN"/>
</dbReference>
<dbReference type="EMBL" id="WHUG01000002">
    <property type="protein sequence ID" value="MQA37409.1"/>
    <property type="molecule type" value="Genomic_DNA"/>
</dbReference>
<dbReference type="InterPro" id="IPR050298">
    <property type="entry name" value="Gram-neg_bact_OMP"/>
</dbReference>
<dbReference type="GO" id="GO:0009279">
    <property type="term" value="C:cell outer membrane"/>
    <property type="evidence" value="ECO:0007669"/>
    <property type="project" value="UniProtKB-SubCell"/>
</dbReference>
<comment type="caution">
    <text evidence="13">The sequence shown here is derived from an EMBL/GenBank/DDBJ whole genome shotgun (WGS) entry which is preliminary data.</text>
</comment>
<dbReference type="PANTHER" id="PTHR34501:SF9">
    <property type="entry name" value="MAJOR OUTER MEMBRANE PROTEIN P.IA"/>
    <property type="match status" value="1"/>
</dbReference>
<evidence type="ECO:0000256" key="6">
    <source>
        <dbReference type="ARBA" id="ARBA00022729"/>
    </source>
</evidence>
<reference evidence="13 14" key="1">
    <citation type="submission" date="2019-10" db="EMBL/GenBank/DDBJ databases">
        <title>Two novel species isolated from a subtropical stream in China.</title>
        <authorList>
            <person name="Lu H."/>
        </authorList>
    </citation>
    <scope>NUCLEOTIDE SEQUENCE [LARGE SCALE GENOMIC DNA]</scope>
    <source>
        <strain evidence="13 14">FT29W</strain>
    </source>
</reference>
<evidence type="ECO:0000256" key="8">
    <source>
        <dbReference type="ARBA" id="ARBA00023114"/>
    </source>
</evidence>
<keyword evidence="7" id="KW-0406">Ion transport</keyword>
<comment type="subcellular location">
    <subcellularLocation>
        <location evidence="1">Cell outer membrane</location>
        <topology evidence="1">Multi-pass membrane protein</topology>
    </subcellularLocation>
</comment>
<protein>
    <submittedName>
        <fullName evidence="13">Porin</fullName>
    </submittedName>
</protein>
<evidence type="ECO:0000256" key="3">
    <source>
        <dbReference type="ARBA" id="ARBA00022448"/>
    </source>
</evidence>
<dbReference type="InterPro" id="IPR023614">
    <property type="entry name" value="Porin_dom_sf"/>
</dbReference>
<dbReference type="PANTHER" id="PTHR34501">
    <property type="entry name" value="PROTEIN YDDL-RELATED"/>
    <property type="match status" value="1"/>
</dbReference>
<dbReference type="GO" id="GO:0046930">
    <property type="term" value="C:pore complex"/>
    <property type="evidence" value="ECO:0007669"/>
    <property type="project" value="UniProtKB-KW"/>
</dbReference>
<evidence type="ECO:0000313" key="13">
    <source>
        <dbReference type="EMBL" id="MQA37409.1"/>
    </source>
</evidence>